<protein>
    <submittedName>
        <fullName evidence="3">TIGR04222 domain-containing membrane protein</fullName>
    </submittedName>
</protein>
<feature type="compositionally biased region" description="Low complexity" evidence="1">
    <location>
        <begin position="451"/>
        <end position="464"/>
    </location>
</feature>
<dbReference type="InterPro" id="IPR026467">
    <property type="entry name" value="Ser/Gly_Cys_C_dom"/>
</dbReference>
<evidence type="ECO:0000256" key="2">
    <source>
        <dbReference type="SAM" id="Phobius"/>
    </source>
</evidence>
<comment type="caution">
    <text evidence="3">The sequence shown here is derived from an EMBL/GenBank/DDBJ whole genome shotgun (WGS) entry which is preliminary data.</text>
</comment>
<evidence type="ECO:0000256" key="1">
    <source>
        <dbReference type="SAM" id="MobiDB-lite"/>
    </source>
</evidence>
<evidence type="ECO:0000313" key="4">
    <source>
        <dbReference type="Proteomes" id="UP001165498"/>
    </source>
</evidence>
<keyword evidence="4" id="KW-1185">Reference proteome</keyword>
<gene>
    <name evidence="3" type="ORF">NM961_03325</name>
</gene>
<keyword evidence="2" id="KW-0472">Membrane</keyword>
<keyword evidence="2" id="KW-0812">Transmembrane</keyword>
<accession>A0ABT1QMR2</accession>
<organism evidence="3 4">
    <name type="scientific">Tahibacter harae</name>
    <dbReference type="NCBI Taxonomy" id="2963937"/>
    <lineage>
        <taxon>Bacteria</taxon>
        <taxon>Pseudomonadati</taxon>
        <taxon>Pseudomonadota</taxon>
        <taxon>Gammaproteobacteria</taxon>
        <taxon>Lysobacterales</taxon>
        <taxon>Rhodanobacteraceae</taxon>
        <taxon>Tahibacter</taxon>
    </lineage>
</organism>
<feature type="transmembrane region" description="Helical" evidence="2">
    <location>
        <begin position="363"/>
        <end position="382"/>
    </location>
</feature>
<reference evidence="3" key="1">
    <citation type="submission" date="2022-07" db="EMBL/GenBank/DDBJ databases">
        <title>Tahibacter sp., a new gammaproteobacterium isolated from the silt sample collected at pig farm.</title>
        <authorList>
            <person name="Chen H."/>
        </authorList>
    </citation>
    <scope>NUCLEOTIDE SEQUENCE</scope>
    <source>
        <strain evidence="3">P2K</strain>
    </source>
</reference>
<evidence type="ECO:0000313" key="3">
    <source>
        <dbReference type="EMBL" id="MCQ4163737.1"/>
    </source>
</evidence>
<feature type="transmembrane region" description="Helical" evidence="2">
    <location>
        <begin position="174"/>
        <end position="193"/>
    </location>
</feature>
<sequence>MTSAETVWSAPQRALWQRLEQHDFGTCGHRLDFTARLAREHGWSEAYAAGAVREYQRFCFLAMASGHAVTPSDAVDEVWHLHLTYSRDYWTRYCPDVLGGNLHHEPSRGGREQAGLHYAQYAQTLASYQHWFGPPPLDYWPDAQTQNASPARYRRIDLNRHWLLRRPRLPRPRWSQLGLAGLLLGAAPLLQALPLNPLDMSGPAFLGLFIALLVLCFAVQAVLRRRLRDTGPARPGAQPDEWSIAYLAGGTRRVVEAGIARLLAEDRAQWNRKTRRLEFPRGRSGLEFPLDLIASQAGRDIDEMTKRLDPQLNELRRSLRDRGLLLPPQRRRQAGLLAALPFGLLTLFGIAKVWIGILRDRPVAFLVMLLLIGVIAGLIVLFRMPERSRAGDALLQQLNLKYAHARRAPRNSDVGLAVALAGTAVLAGTAYADFHNYRERNSGDSGGGGSSCSSSSDGGSSCSSGCGGCGGGD</sequence>
<dbReference type="Proteomes" id="UP001165498">
    <property type="component" value="Unassembled WGS sequence"/>
</dbReference>
<proteinExistence type="predicted"/>
<feature type="transmembrane region" description="Helical" evidence="2">
    <location>
        <begin position="414"/>
        <end position="432"/>
    </location>
</feature>
<feature type="transmembrane region" description="Helical" evidence="2">
    <location>
        <begin position="334"/>
        <end position="357"/>
    </location>
</feature>
<keyword evidence="2" id="KW-1133">Transmembrane helix</keyword>
<dbReference type="EMBL" id="JANFQO010000002">
    <property type="protein sequence ID" value="MCQ4163737.1"/>
    <property type="molecule type" value="Genomic_DNA"/>
</dbReference>
<dbReference type="RefSeq" id="WP_255911254.1">
    <property type="nucleotide sequence ID" value="NZ_JANFQO010000002.1"/>
</dbReference>
<feature type="transmembrane region" description="Helical" evidence="2">
    <location>
        <begin position="205"/>
        <end position="223"/>
    </location>
</feature>
<name>A0ABT1QMR2_9GAMM</name>
<feature type="region of interest" description="Disordered" evidence="1">
    <location>
        <begin position="441"/>
        <end position="473"/>
    </location>
</feature>
<dbReference type="NCBIfam" id="TIGR04222">
    <property type="entry name" value="near_uncomplex"/>
    <property type="match status" value="1"/>
</dbReference>